<gene>
    <name evidence="9" type="ORF">CTEN210_15110</name>
</gene>
<evidence type="ECO:0008006" key="11">
    <source>
        <dbReference type="Google" id="ProtNLM"/>
    </source>
</evidence>
<name>A0AAD3D9Q2_9STRA</name>
<comment type="caution">
    <text evidence="9">The sequence shown here is derived from an EMBL/GenBank/DDBJ whole genome shotgun (WGS) entry which is preliminary data.</text>
</comment>
<dbReference type="Proteomes" id="UP001054902">
    <property type="component" value="Unassembled WGS sequence"/>
</dbReference>
<dbReference type="Gene3D" id="1.10.630.10">
    <property type="entry name" value="Cytochrome P450"/>
    <property type="match status" value="1"/>
</dbReference>
<dbReference type="InterPro" id="IPR017972">
    <property type="entry name" value="Cyt_P450_CS"/>
</dbReference>
<accession>A0AAD3D9Q2</accession>
<dbReference type="Pfam" id="PF00067">
    <property type="entry name" value="p450"/>
    <property type="match status" value="1"/>
</dbReference>
<dbReference type="PROSITE" id="PS00086">
    <property type="entry name" value="CYTOCHROME_P450"/>
    <property type="match status" value="1"/>
</dbReference>
<evidence type="ECO:0000256" key="3">
    <source>
        <dbReference type="ARBA" id="ARBA00022723"/>
    </source>
</evidence>
<dbReference type="GO" id="GO:0016125">
    <property type="term" value="P:sterol metabolic process"/>
    <property type="evidence" value="ECO:0007669"/>
    <property type="project" value="TreeGrafter"/>
</dbReference>
<dbReference type="PANTHER" id="PTHR24286:SF384">
    <property type="entry name" value="P450, PUTATIVE (EUROFUNG)-RELATED"/>
    <property type="match status" value="1"/>
</dbReference>
<sequence>MKRFLWPGLNKFHDPECDALLPEQAPLGCPFFGNNILAGSKKKGSEYFYSEASKKLGHPNIWRFYFMGYPVISVSGSKNVNTILQSKKFNIMGWSGDEKAKKKRKEATLYSSNSVMFEHDREKHQYLRHLLGPAFTPQSVRKGINAIVLAAEEQLSVLKKGQSVKMEDVCENFALDIAWRQIIGLDLKDQYEIARFHKAVNAYVSGVFSVGAYLPDNIPFKTLLPPYRARKYLVHKIKEKIADLETNGPDGSTLSAMVFSTEHVEDVDANVTRLSDEDIIENALILLVAGTETTASTLTSAISFLGLHPDVFEKLRKEQVEIISLHGENITPEILHKSSFLESVIQETLRIVPVSGTNLRKAEETVVLDGKQIPKGSAVFCNIRLTHELDPQVKSETWTDFCPERWLDDNTKPKEDFLPFGSGSRRCIGASLAMAEMRVFLSLFARKAKKFKLDGAGKRREILWRPTSIIPKPDNGVPIILDD</sequence>
<reference evidence="9 10" key="1">
    <citation type="journal article" date="2021" name="Sci. Rep.">
        <title>The genome of the diatom Chaetoceros tenuissimus carries an ancient integrated fragment of an extant virus.</title>
        <authorList>
            <person name="Hongo Y."/>
            <person name="Kimura K."/>
            <person name="Takaki Y."/>
            <person name="Yoshida Y."/>
            <person name="Baba S."/>
            <person name="Kobayashi G."/>
            <person name="Nagasaki K."/>
            <person name="Hano T."/>
            <person name="Tomaru Y."/>
        </authorList>
    </citation>
    <scope>NUCLEOTIDE SEQUENCE [LARGE SCALE GENOMIC DNA]</scope>
    <source>
        <strain evidence="9 10">NIES-3715</strain>
    </source>
</reference>
<keyword evidence="10" id="KW-1185">Reference proteome</keyword>
<keyword evidence="6 8" id="KW-0503">Monooxygenase</keyword>
<dbReference type="PRINTS" id="PR00463">
    <property type="entry name" value="EP450I"/>
</dbReference>
<dbReference type="GO" id="GO:0020037">
    <property type="term" value="F:heme binding"/>
    <property type="evidence" value="ECO:0007669"/>
    <property type="project" value="InterPro"/>
</dbReference>
<evidence type="ECO:0000256" key="6">
    <source>
        <dbReference type="ARBA" id="ARBA00023033"/>
    </source>
</evidence>
<dbReference type="GO" id="GO:0016705">
    <property type="term" value="F:oxidoreductase activity, acting on paired donors, with incorporation or reduction of molecular oxygen"/>
    <property type="evidence" value="ECO:0007669"/>
    <property type="project" value="InterPro"/>
</dbReference>
<keyword evidence="5 7" id="KW-0408">Iron</keyword>
<comment type="similarity">
    <text evidence="1 8">Belongs to the cytochrome P450 family.</text>
</comment>
<evidence type="ECO:0000256" key="7">
    <source>
        <dbReference type="PIRSR" id="PIRSR602401-1"/>
    </source>
</evidence>
<keyword evidence="2 7" id="KW-0349">Heme</keyword>
<evidence type="ECO:0000256" key="5">
    <source>
        <dbReference type="ARBA" id="ARBA00023004"/>
    </source>
</evidence>
<evidence type="ECO:0000256" key="1">
    <source>
        <dbReference type="ARBA" id="ARBA00010617"/>
    </source>
</evidence>
<evidence type="ECO:0000256" key="8">
    <source>
        <dbReference type="RuleBase" id="RU000461"/>
    </source>
</evidence>
<evidence type="ECO:0000313" key="10">
    <source>
        <dbReference type="Proteomes" id="UP001054902"/>
    </source>
</evidence>
<protein>
    <recommendedName>
        <fullName evidence="11">Cytochrome P450</fullName>
    </recommendedName>
</protein>
<comment type="cofactor">
    <cofactor evidence="7">
        <name>heme</name>
        <dbReference type="ChEBI" id="CHEBI:30413"/>
    </cofactor>
</comment>
<evidence type="ECO:0000313" key="9">
    <source>
        <dbReference type="EMBL" id="GFH58634.1"/>
    </source>
</evidence>
<dbReference type="CDD" id="cd00302">
    <property type="entry name" value="cytochrome_P450"/>
    <property type="match status" value="1"/>
</dbReference>
<keyword evidence="3 7" id="KW-0479">Metal-binding</keyword>
<dbReference type="InterPro" id="IPR001128">
    <property type="entry name" value="Cyt_P450"/>
</dbReference>
<feature type="binding site" description="axial binding residue" evidence="7">
    <location>
        <position position="427"/>
    </location>
    <ligand>
        <name>heme</name>
        <dbReference type="ChEBI" id="CHEBI:30413"/>
    </ligand>
    <ligandPart>
        <name>Fe</name>
        <dbReference type="ChEBI" id="CHEBI:18248"/>
    </ligandPart>
</feature>
<dbReference type="SUPFAM" id="SSF48264">
    <property type="entry name" value="Cytochrome P450"/>
    <property type="match status" value="1"/>
</dbReference>
<dbReference type="AlphaFoldDB" id="A0AAD3D9Q2"/>
<organism evidence="9 10">
    <name type="scientific">Chaetoceros tenuissimus</name>
    <dbReference type="NCBI Taxonomy" id="426638"/>
    <lineage>
        <taxon>Eukaryota</taxon>
        <taxon>Sar</taxon>
        <taxon>Stramenopiles</taxon>
        <taxon>Ochrophyta</taxon>
        <taxon>Bacillariophyta</taxon>
        <taxon>Coscinodiscophyceae</taxon>
        <taxon>Chaetocerotophycidae</taxon>
        <taxon>Chaetocerotales</taxon>
        <taxon>Chaetocerotaceae</taxon>
        <taxon>Chaetoceros</taxon>
    </lineage>
</organism>
<dbReference type="InterPro" id="IPR002401">
    <property type="entry name" value="Cyt_P450_E_grp-I"/>
</dbReference>
<evidence type="ECO:0000256" key="2">
    <source>
        <dbReference type="ARBA" id="ARBA00022617"/>
    </source>
</evidence>
<dbReference type="PRINTS" id="PR00385">
    <property type="entry name" value="P450"/>
</dbReference>
<dbReference type="GO" id="GO:0004497">
    <property type="term" value="F:monooxygenase activity"/>
    <property type="evidence" value="ECO:0007669"/>
    <property type="project" value="UniProtKB-KW"/>
</dbReference>
<evidence type="ECO:0000256" key="4">
    <source>
        <dbReference type="ARBA" id="ARBA00023002"/>
    </source>
</evidence>
<dbReference type="EMBL" id="BLLK01000062">
    <property type="protein sequence ID" value="GFH58634.1"/>
    <property type="molecule type" value="Genomic_DNA"/>
</dbReference>
<dbReference type="GO" id="GO:0005506">
    <property type="term" value="F:iron ion binding"/>
    <property type="evidence" value="ECO:0007669"/>
    <property type="project" value="InterPro"/>
</dbReference>
<dbReference type="PANTHER" id="PTHR24286">
    <property type="entry name" value="CYTOCHROME P450 26"/>
    <property type="match status" value="1"/>
</dbReference>
<keyword evidence="4 8" id="KW-0560">Oxidoreductase</keyword>
<proteinExistence type="inferred from homology"/>
<dbReference type="InterPro" id="IPR036396">
    <property type="entry name" value="Cyt_P450_sf"/>
</dbReference>